<dbReference type="Pfam" id="PF18962">
    <property type="entry name" value="Por_Secre_tail"/>
    <property type="match status" value="1"/>
</dbReference>
<proteinExistence type="predicted"/>
<dbReference type="Proteomes" id="UP000606003">
    <property type="component" value="Unassembled WGS sequence"/>
</dbReference>
<keyword evidence="1" id="KW-0732">Signal</keyword>
<dbReference type="InterPro" id="IPR026444">
    <property type="entry name" value="Secre_tail"/>
</dbReference>
<organism evidence="3 4">
    <name type="scientific">Hymenobacter armeniacus</name>
    <dbReference type="NCBI Taxonomy" id="2771358"/>
    <lineage>
        <taxon>Bacteria</taxon>
        <taxon>Pseudomonadati</taxon>
        <taxon>Bacteroidota</taxon>
        <taxon>Cytophagia</taxon>
        <taxon>Cytophagales</taxon>
        <taxon>Hymenobacteraceae</taxon>
        <taxon>Hymenobacter</taxon>
    </lineage>
</organism>
<comment type="caution">
    <text evidence="3">The sequence shown here is derived from an EMBL/GenBank/DDBJ whole genome shotgun (WGS) entry which is preliminary data.</text>
</comment>
<evidence type="ECO:0000313" key="4">
    <source>
        <dbReference type="Proteomes" id="UP000606003"/>
    </source>
</evidence>
<protein>
    <submittedName>
        <fullName evidence="3">T9SS type A sorting domain-containing protein</fullName>
    </submittedName>
</protein>
<dbReference type="NCBIfam" id="TIGR04183">
    <property type="entry name" value="Por_Secre_tail"/>
    <property type="match status" value="1"/>
</dbReference>
<accession>A0ABR8JUH4</accession>
<evidence type="ECO:0000259" key="2">
    <source>
        <dbReference type="Pfam" id="PF18962"/>
    </source>
</evidence>
<reference evidence="3 4" key="1">
    <citation type="submission" date="2020-09" db="EMBL/GenBank/DDBJ databases">
        <authorList>
            <person name="Kim M.K."/>
        </authorList>
    </citation>
    <scope>NUCLEOTIDE SEQUENCE [LARGE SCALE GENOMIC DNA]</scope>
    <source>
        <strain evidence="3 4">BT189</strain>
    </source>
</reference>
<evidence type="ECO:0000256" key="1">
    <source>
        <dbReference type="ARBA" id="ARBA00022729"/>
    </source>
</evidence>
<dbReference type="InterPro" id="IPR013517">
    <property type="entry name" value="FG-GAP"/>
</dbReference>
<feature type="domain" description="Secretion system C-terminal sorting" evidence="2">
    <location>
        <begin position="350"/>
        <end position="421"/>
    </location>
</feature>
<dbReference type="PANTHER" id="PTHR46580">
    <property type="entry name" value="SENSOR KINASE-RELATED"/>
    <property type="match status" value="1"/>
</dbReference>
<keyword evidence="4" id="KW-1185">Reference proteome</keyword>
<dbReference type="Pfam" id="PF13517">
    <property type="entry name" value="FG-GAP_3"/>
    <property type="match status" value="2"/>
</dbReference>
<dbReference type="Gene3D" id="2.130.10.130">
    <property type="entry name" value="Integrin alpha, N-terminal"/>
    <property type="match status" value="2"/>
</dbReference>
<dbReference type="Gene3D" id="2.30.30.100">
    <property type="match status" value="1"/>
</dbReference>
<dbReference type="SUPFAM" id="SSF69318">
    <property type="entry name" value="Integrin alpha N-terminal domain"/>
    <property type="match status" value="1"/>
</dbReference>
<dbReference type="PANTHER" id="PTHR46580:SF2">
    <property type="entry name" value="MAM DOMAIN-CONTAINING PROTEIN"/>
    <property type="match status" value="1"/>
</dbReference>
<dbReference type="InterPro" id="IPR028994">
    <property type="entry name" value="Integrin_alpha_N"/>
</dbReference>
<dbReference type="Pfam" id="PF01839">
    <property type="entry name" value="FG-GAP"/>
    <property type="match status" value="1"/>
</dbReference>
<gene>
    <name evidence="3" type="ORF">IC234_15945</name>
</gene>
<dbReference type="EMBL" id="JACXAC010000005">
    <property type="protein sequence ID" value="MBD2723621.1"/>
    <property type="molecule type" value="Genomic_DNA"/>
</dbReference>
<sequence length="422" mass="42303">MALGDVTGDGRLDIVVSSNYTVSGTLSGVSVLPGLASGGFGPNTLFSTGANSQSLALGDMNGDGRLDIVMTNSGADAVSVLLGVAGGFGIKTDYPTESSPSSVALGDMNNDGRLDIVTASFRAFNGGTTGAASVLLGLATGGFGPKTTAMTSAIASVALGDLNNDGRLDIVGGSGVNDAITLVQATAAGGWQSQNYAANYYPRSITLGDVNNDGRLDIVTANSDFASSSVLLGQSGGGFSRKTDYPVGANPNCVVLGDVNGDGRLDMVTGSASSSQVAVLLSLASGGFGPKTNFTTDANPYKIALGDVNGDGRLDIVTTNPSANTVSVLLNTGTFTPLATARPVAADVSLFPNPARGVFTVQLPAGFGSTQAELLNALGQVVRRPAVAVPSFRVETAGLAPGVYTLRLHTDAGAVAKRVVVE</sequence>
<evidence type="ECO:0000313" key="3">
    <source>
        <dbReference type="EMBL" id="MBD2723621.1"/>
    </source>
</evidence>
<name>A0ABR8JUH4_9BACT</name>